<name>A0ABU5CSS7_9BACI</name>
<organism evidence="2 3">
    <name type="scientific">Paracerasibacillus soli</name>
    <dbReference type="NCBI Taxonomy" id="480284"/>
    <lineage>
        <taxon>Bacteria</taxon>
        <taxon>Bacillati</taxon>
        <taxon>Bacillota</taxon>
        <taxon>Bacilli</taxon>
        <taxon>Bacillales</taxon>
        <taxon>Bacillaceae</taxon>
        <taxon>Paracerasibacillus</taxon>
    </lineage>
</organism>
<evidence type="ECO:0000259" key="1">
    <source>
        <dbReference type="Pfam" id="PF20591"/>
    </source>
</evidence>
<protein>
    <submittedName>
        <fullName evidence="2">DUF6792 domain-containing protein</fullName>
    </submittedName>
</protein>
<comment type="caution">
    <text evidence="2">The sequence shown here is derived from an EMBL/GenBank/DDBJ whole genome shotgun (WGS) entry which is preliminary data.</text>
</comment>
<proteinExistence type="predicted"/>
<dbReference type="RefSeq" id="WP_320380205.1">
    <property type="nucleotide sequence ID" value="NZ_JAWDIQ010000002.1"/>
</dbReference>
<accession>A0ABU5CSS7</accession>
<sequence length="132" mass="15826">MTNQKSVFHTDIMKIRIMDVEYDGITEDEIRRIYFEETGKELNVEVDIYYSEDYIDEVDENGFNGTMIHLFDEELGINEVYTITRGTEPTQENDWRPINWIYNQIGKLFECLFDNFVISFLARAYGYNRLYI</sequence>
<evidence type="ECO:0000313" key="2">
    <source>
        <dbReference type="EMBL" id="MDY0409412.1"/>
    </source>
</evidence>
<dbReference type="InterPro" id="IPR046742">
    <property type="entry name" value="DUF6792"/>
</dbReference>
<feature type="domain" description="DUF6792" evidence="1">
    <location>
        <begin position="24"/>
        <end position="106"/>
    </location>
</feature>
<dbReference type="Pfam" id="PF20591">
    <property type="entry name" value="DUF6792"/>
    <property type="match status" value="1"/>
</dbReference>
<gene>
    <name evidence="2" type="ORF">RWD45_13555</name>
</gene>
<dbReference type="EMBL" id="JAWDIQ010000002">
    <property type="protein sequence ID" value="MDY0409412.1"/>
    <property type="molecule type" value="Genomic_DNA"/>
</dbReference>
<reference evidence="2 3" key="1">
    <citation type="submission" date="2023-10" db="EMBL/GenBank/DDBJ databases">
        <title>Virgibacillus soli CC-YMP-6 genome.</title>
        <authorList>
            <person name="Miliotis G."/>
            <person name="Sengupta P."/>
            <person name="Hameed A."/>
            <person name="Chuvochina M."/>
            <person name="Mcdonagh F."/>
            <person name="Simpson A.C."/>
            <person name="Singh N.K."/>
            <person name="Rekha P.D."/>
            <person name="Raman K."/>
            <person name="Hugenholtz P."/>
            <person name="Venkateswaran K."/>
        </authorList>
    </citation>
    <scope>NUCLEOTIDE SEQUENCE [LARGE SCALE GENOMIC DNA]</scope>
    <source>
        <strain evidence="2 3">CC-YMP-6</strain>
    </source>
</reference>
<evidence type="ECO:0000313" key="3">
    <source>
        <dbReference type="Proteomes" id="UP001275315"/>
    </source>
</evidence>
<keyword evidence="3" id="KW-1185">Reference proteome</keyword>
<dbReference type="Proteomes" id="UP001275315">
    <property type="component" value="Unassembled WGS sequence"/>
</dbReference>